<gene>
    <name evidence="1" type="ORF">ACFSJH_05190</name>
</gene>
<dbReference type="EMBL" id="JBHUHO010000013">
    <property type="protein sequence ID" value="MFD2115129.1"/>
    <property type="molecule type" value="Genomic_DNA"/>
</dbReference>
<reference evidence="2" key="1">
    <citation type="journal article" date="2019" name="Int. J. Syst. Evol. Microbiol.">
        <title>The Global Catalogue of Microorganisms (GCM) 10K type strain sequencing project: providing services to taxonomists for standard genome sequencing and annotation.</title>
        <authorList>
            <consortium name="The Broad Institute Genomics Platform"/>
            <consortium name="The Broad Institute Genome Sequencing Center for Infectious Disease"/>
            <person name="Wu L."/>
            <person name="Ma J."/>
        </authorList>
    </citation>
    <scope>NUCLEOTIDE SEQUENCE [LARGE SCALE GENOMIC DNA]</scope>
    <source>
        <strain evidence="2">GH52</strain>
    </source>
</reference>
<name>A0ABW4YIA6_9BACL</name>
<dbReference type="Pfam" id="PF11579">
    <property type="entry name" value="DUF3238"/>
    <property type="match status" value="1"/>
</dbReference>
<dbReference type="Proteomes" id="UP001597362">
    <property type="component" value="Unassembled WGS sequence"/>
</dbReference>
<dbReference type="InterPro" id="IPR021631">
    <property type="entry name" value="DUF3238"/>
</dbReference>
<sequence>MANVVEVRLAAFIPQSWVTMYSTSKVLVQFNGNNREFTYFTVDQPELSKMVQHVAVNFNKKEIKHFKSIGSTIERTVDKVTGEVLREFTDTASDAGLVISNQSISNTSASFKLRGSAGNPLLSFADPIDWEYTVTVTNQGKVTVVGKHDGFPAHEIWKRVDNGTPVNIYKHDPRVTGDTPLALQGNMEISVNKSV</sequence>
<protein>
    <submittedName>
        <fullName evidence="1">DUF3238 domain-containing protein</fullName>
    </submittedName>
</protein>
<keyword evidence="2" id="KW-1185">Reference proteome</keyword>
<accession>A0ABW4YIA6</accession>
<evidence type="ECO:0000313" key="2">
    <source>
        <dbReference type="Proteomes" id="UP001597362"/>
    </source>
</evidence>
<evidence type="ECO:0000313" key="1">
    <source>
        <dbReference type="EMBL" id="MFD2115129.1"/>
    </source>
</evidence>
<comment type="caution">
    <text evidence="1">The sequence shown here is derived from an EMBL/GenBank/DDBJ whole genome shotgun (WGS) entry which is preliminary data.</text>
</comment>
<dbReference type="RefSeq" id="WP_377770154.1">
    <property type="nucleotide sequence ID" value="NZ_JBHUHO010000013.1"/>
</dbReference>
<proteinExistence type="predicted"/>
<organism evidence="1 2">
    <name type="scientific">Paenibacillus yanchengensis</name>
    <dbReference type="NCBI Taxonomy" id="2035833"/>
    <lineage>
        <taxon>Bacteria</taxon>
        <taxon>Bacillati</taxon>
        <taxon>Bacillota</taxon>
        <taxon>Bacilli</taxon>
        <taxon>Bacillales</taxon>
        <taxon>Paenibacillaceae</taxon>
        <taxon>Paenibacillus</taxon>
    </lineage>
</organism>